<dbReference type="EMBL" id="RBXR01000001">
    <property type="protein sequence ID" value="RKT74977.1"/>
    <property type="molecule type" value="Genomic_DNA"/>
</dbReference>
<evidence type="ECO:0000313" key="4">
    <source>
        <dbReference type="Proteomes" id="UP000272729"/>
    </source>
</evidence>
<dbReference type="Pfam" id="PF00106">
    <property type="entry name" value="adh_short"/>
    <property type="match status" value="1"/>
</dbReference>
<dbReference type="InterPro" id="IPR036291">
    <property type="entry name" value="NAD(P)-bd_dom_sf"/>
</dbReference>
<dbReference type="SUPFAM" id="SSF51735">
    <property type="entry name" value="NAD(P)-binding Rossmann-fold domains"/>
    <property type="match status" value="1"/>
</dbReference>
<dbReference type="OrthoDB" id="9797538at2"/>
<comment type="similarity">
    <text evidence="1">Belongs to the short-chain dehydrogenases/reductases (SDR) family.</text>
</comment>
<evidence type="ECO:0000256" key="2">
    <source>
        <dbReference type="ARBA" id="ARBA00023002"/>
    </source>
</evidence>
<protein>
    <recommendedName>
        <fullName evidence="5">Short-subunit dehydrogenase</fullName>
    </recommendedName>
</protein>
<dbReference type="PRINTS" id="PR00081">
    <property type="entry name" value="GDHRDH"/>
</dbReference>
<keyword evidence="2" id="KW-0560">Oxidoreductase</keyword>
<evidence type="ECO:0000256" key="1">
    <source>
        <dbReference type="ARBA" id="ARBA00006484"/>
    </source>
</evidence>
<dbReference type="GO" id="GO:0016491">
    <property type="term" value="F:oxidoreductase activity"/>
    <property type="evidence" value="ECO:0007669"/>
    <property type="project" value="UniProtKB-KW"/>
</dbReference>
<organism evidence="3 4">
    <name type="scientific">Saccharothrix variisporea</name>
    <dbReference type="NCBI Taxonomy" id="543527"/>
    <lineage>
        <taxon>Bacteria</taxon>
        <taxon>Bacillati</taxon>
        <taxon>Actinomycetota</taxon>
        <taxon>Actinomycetes</taxon>
        <taxon>Pseudonocardiales</taxon>
        <taxon>Pseudonocardiaceae</taxon>
        <taxon>Saccharothrix</taxon>
    </lineage>
</organism>
<gene>
    <name evidence="3" type="ORF">DFJ66_8352</name>
</gene>
<dbReference type="RefSeq" id="WP_121230165.1">
    <property type="nucleotide sequence ID" value="NZ_JBIUBA010000026.1"/>
</dbReference>
<dbReference type="AlphaFoldDB" id="A0A495XLI7"/>
<proteinExistence type="inferred from homology"/>
<dbReference type="InterPro" id="IPR051019">
    <property type="entry name" value="VLCFA-Steroid_DH"/>
</dbReference>
<reference evidence="3 4" key="1">
    <citation type="submission" date="2018-10" db="EMBL/GenBank/DDBJ databases">
        <title>Sequencing the genomes of 1000 actinobacteria strains.</title>
        <authorList>
            <person name="Klenk H.-P."/>
        </authorList>
    </citation>
    <scope>NUCLEOTIDE SEQUENCE [LARGE SCALE GENOMIC DNA]</scope>
    <source>
        <strain evidence="3 4">DSM 43911</strain>
    </source>
</reference>
<keyword evidence="4" id="KW-1185">Reference proteome</keyword>
<evidence type="ECO:0000313" key="3">
    <source>
        <dbReference type="EMBL" id="RKT74977.1"/>
    </source>
</evidence>
<accession>A0A495XLI7</accession>
<comment type="caution">
    <text evidence="3">The sequence shown here is derived from an EMBL/GenBank/DDBJ whole genome shotgun (WGS) entry which is preliminary data.</text>
</comment>
<evidence type="ECO:0008006" key="5">
    <source>
        <dbReference type="Google" id="ProtNLM"/>
    </source>
</evidence>
<dbReference type="Gene3D" id="3.40.50.720">
    <property type="entry name" value="NAD(P)-binding Rossmann-like Domain"/>
    <property type="match status" value="1"/>
</dbReference>
<dbReference type="Proteomes" id="UP000272729">
    <property type="component" value="Unassembled WGS sequence"/>
</dbReference>
<dbReference type="PANTHER" id="PTHR43899:SF13">
    <property type="entry name" value="RH59310P"/>
    <property type="match status" value="1"/>
</dbReference>
<sequence length="275" mass="29020">MTGLSAYGPWAVVTGASSGIGQAFAERCAADGLNVLLAARSTDRLEDLGRTLTRAHGVEHRVVTVDLGRANGATDLLAASADLDVGLLVSNAGGGHPGRFLDQDLPDLHRRLVLNTTTHLDLAHGFGRRFVERGRGAMVLVSALGAVHGLPNMAHESAAKSYVRNLGEALHHELRPAGVDVTVMLPGNVDTPIIDRFGLDRARLPIRPLPVATAIRQTVHALLSGRAAIVPDRRLRTVARLTPRRVSIRANGRMLGEAAAALAARRADAPAGPPR</sequence>
<dbReference type="InterPro" id="IPR002347">
    <property type="entry name" value="SDR_fam"/>
</dbReference>
<name>A0A495XLI7_9PSEU</name>
<dbReference type="PANTHER" id="PTHR43899">
    <property type="entry name" value="RH59310P"/>
    <property type="match status" value="1"/>
</dbReference>